<dbReference type="Pfam" id="PF03478">
    <property type="entry name" value="Beta-prop_KIB1-4"/>
    <property type="match status" value="1"/>
</dbReference>
<organism evidence="2 3">
    <name type="scientific">Urochloa decumbens</name>
    <dbReference type="NCBI Taxonomy" id="240449"/>
    <lineage>
        <taxon>Eukaryota</taxon>
        <taxon>Viridiplantae</taxon>
        <taxon>Streptophyta</taxon>
        <taxon>Embryophyta</taxon>
        <taxon>Tracheophyta</taxon>
        <taxon>Spermatophyta</taxon>
        <taxon>Magnoliopsida</taxon>
        <taxon>Liliopsida</taxon>
        <taxon>Poales</taxon>
        <taxon>Poaceae</taxon>
        <taxon>PACMAD clade</taxon>
        <taxon>Panicoideae</taxon>
        <taxon>Panicodae</taxon>
        <taxon>Paniceae</taxon>
        <taxon>Melinidinae</taxon>
        <taxon>Urochloa</taxon>
    </lineage>
</organism>
<dbReference type="PANTHER" id="PTHR45560">
    <property type="entry name" value="OS04G0163150 PROTEIN-RELATED"/>
    <property type="match status" value="1"/>
</dbReference>
<dbReference type="AlphaFoldDB" id="A0ABC9DBH8"/>
<evidence type="ECO:0000259" key="1">
    <source>
        <dbReference type="Pfam" id="PF03478"/>
    </source>
</evidence>
<dbReference type="PANTHER" id="PTHR45560:SF4">
    <property type="entry name" value="OS04G0164500 PROTEIN"/>
    <property type="match status" value="1"/>
</dbReference>
<name>A0ABC9DBH8_9POAL</name>
<reference evidence="3" key="1">
    <citation type="submission" date="2024-06" db="EMBL/GenBank/DDBJ databases">
        <authorList>
            <person name="Ryan C."/>
        </authorList>
    </citation>
    <scope>NUCLEOTIDE SEQUENCE [LARGE SCALE GENOMIC DNA]</scope>
</reference>
<proteinExistence type="predicted"/>
<dbReference type="EMBL" id="OZ075142">
    <property type="protein sequence ID" value="CAL5035699.1"/>
    <property type="molecule type" value="Genomic_DNA"/>
</dbReference>
<reference evidence="2 3" key="2">
    <citation type="submission" date="2024-10" db="EMBL/GenBank/DDBJ databases">
        <authorList>
            <person name="Ryan C."/>
        </authorList>
    </citation>
    <scope>NUCLEOTIDE SEQUENCE [LARGE SCALE GENOMIC DNA]</scope>
</reference>
<dbReference type="Proteomes" id="UP001497457">
    <property type="component" value="Chromosome 32b"/>
</dbReference>
<keyword evidence="3" id="KW-1185">Reference proteome</keyword>
<gene>
    <name evidence="2" type="ORF">URODEC1_LOCUS83613</name>
</gene>
<dbReference type="InterPro" id="IPR005174">
    <property type="entry name" value="KIB1-4_b-propeller"/>
</dbReference>
<accession>A0ABC9DBH8</accession>
<evidence type="ECO:0000313" key="2">
    <source>
        <dbReference type="EMBL" id="CAL5035699.1"/>
    </source>
</evidence>
<evidence type="ECO:0000313" key="3">
    <source>
        <dbReference type="Proteomes" id="UP001497457"/>
    </source>
</evidence>
<sequence>MVGSSRRSTLRRRRANGGVIRRLTQPAPGIDIVDRLPPELLTEIHSHLGDADFLKRLAFASVCGASGHMFKQEAPCLVLAGADGADHEEAKARVFSLASRRAAAVRAPDPAMRGHVVVGSSGGGSSRPTRWGPCACYAAMLILARTFGSPAFATSSDPAWRLAAPSRDGVEDAIHHRGQFYSISRSGAVEAWARDGDTGEFTSTTLAAGVEEDGGGGKLLRRYLAVAPDGRLMAVAKHSKEVRTRVFFTVMVLDEARRRWEEAAGIGGSALFVGVNASVCVPVALEYRGIRPNCIYFTDHQVVEAYLCNEHYREENNELREVGVYSLKHRKVDEIVGLGKHQRWPPPAWFTPSFL</sequence>
<protein>
    <recommendedName>
        <fullName evidence="1">KIB1-4 beta-propeller domain-containing protein</fullName>
    </recommendedName>
</protein>
<feature type="domain" description="KIB1-4 beta-propeller" evidence="1">
    <location>
        <begin position="137"/>
        <end position="326"/>
    </location>
</feature>